<reference evidence="2" key="1">
    <citation type="submission" date="2012-07" db="EMBL/GenBank/DDBJ databases">
        <title>Genome of the Chinese tree shrew, a rising model animal genetically related to primates.</title>
        <authorList>
            <person name="Zhang G."/>
            <person name="Fan Y."/>
            <person name="Yao Y."/>
            <person name="Huang Z."/>
        </authorList>
    </citation>
    <scope>NUCLEOTIDE SEQUENCE [LARGE SCALE GENOMIC DNA]</scope>
</reference>
<dbReference type="EMBL" id="KB320472">
    <property type="protein sequence ID" value="ELW71195.1"/>
    <property type="molecule type" value="Genomic_DNA"/>
</dbReference>
<accession>L9L7U8</accession>
<dbReference type="Proteomes" id="UP000011518">
    <property type="component" value="Unassembled WGS sequence"/>
</dbReference>
<evidence type="ECO:0000313" key="1">
    <source>
        <dbReference type="EMBL" id="ELW71195.1"/>
    </source>
</evidence>
<organism evidence="1 2">
    <name type="scientific">Tupaia chinensis</name>
    <name type="common">Chinese tree shrew</name>
    <name type="synonym">Tupaia belangeri chinensis</name>
    <dbReference type="NCBI Taxonomy" id="246437"/>
    <lineage>
        <taxon>Eukaryota</taxon>
        <taxon>Metazoa</taxon>
        <taxon>Chordata</taxon>
        <taxon>Craniata</taxon>
        <taxon>Vertebrata</taxon>
        <taxon>Euteleostomi</taxon>
        <taxon>Mammalia</taxon>
        <taxon>Eutheria</taxon>
        <taxon>Euarchontoglires</taxon>
        <taxon>Scandentia</taxon>
        <taxon>Tupaiidae</taxon>
        <taxon>Tupaia</taxon>
    </lineage>
</organism>
<gene>
    <name evidence="1" type="ORF">TREES_T100015648</name>
</gene>
<evidence type="ECO:0000313" key="2">
    <source>
        <dbReference type="Proteomes" id="UP000011518"/>
    </source>
</evidence>
<reference evidence="2" key="2">
    <citation type="journal article" date="2013" name="Nat. Commun.">
        <title>Genome of the Chinese tree shrew.</title>
        <authorList>
            <person name="Fan Y."/>
            <person name="Huang Z.Y."/>
            <person name="Cao C.C."/>
            <person name="Chen C.S."/>
            <person name="Chen Y.X."/>
            <person name="Fan D.D."/>
            <person name="He J."/>
            <person name="Hou H.L."/>
            <person name="Hu L."/>
            <person name="Hu X.T."/>
            <person name="Jiang X.T."/>
            <person name="Lai R."/>
            <person name="Lang Y.S."/>
            <person name="Liang B."/>
            <person name="Liao S.G."/>
            <person name="Mu D."/>
            <person name="Ma Y.Y."/>
            <person name="Niu Y.Y."/>
            <person name="Sun X.Q."/>
            <person name="Xia J.Q."/>
            <person name="Xiao J."/>
            <person name="Xiong Z.Q."/>
            <person name="Xu L."/>
            <person name="Yang L."/>
            <person name="Zhang Y."/>
            <person name="Zhao W."/>
            <person name="Zhao X.D."/>
            <person name="Zheng Y.T."/>
            <person name="Zhou J.M."/>
            <person name="Zhu Y.B."/>
            <person name="Zhang G.J."/>
            <person name="Wang J."/>
            <person name="Yao Y.G."/>
        </authorList>
    </citation>
    <scope>NUCLEOTIDE SEQUENCE [LARGE SCALE GENOMIC DNA]</scope>
</reference>
<keyword evidence="2" id="KW-1185">Reference proteome</keyword>
<name>L9L7U8_TUPCH</name>
<sequence length="114" mass="11529">MFGVLRHMPRHTLCPFLLREPSPCTWGRTTQLHGPCRKPGLGTCLHGGLRLSDCLCGVPAVASGVAVAGAGAGPPSPSAVVTLQQQPGFPPSVSGALDTCLVEGASTAAKSAQT</sequence>
<proteinExistence type="predicted"/>
<dbReference type="InParanoid" id="L9L7U8"/>
<protein>
    <submittedName>
        <fullName evidence="1">Uncharacterized protein</fullName>
    </submittedName>
</protein>
<dbReference type="AlphaFoldDB" id="L9L7U8"/>